<dbReference type="InterPro" id="IPR035897">
    <property type="entry name" value="Toll_tir_struct_dom_sf"/>
</dbReference>
<dbReference type="InterPro" id="IPR015032">
    <property type="entry name" value="ThsB__TIR-like_domain"/>
</dbReference>
<dbReference type="EMBL" id="CP136051">
    <property type="protein sequence ID" value="WOK08400.1"/>
    <property type="molecule type" value="Genomic_DNA"/>
</dbReference>
<protein>
    <submittedName>
        <fullName evidence="2">TIR domain-containing protein</fullName>
    </submittedName>
</protein>
<organism evidence="2 3">
    <name type="scientific">Imperialibacter roseus</name>
    <dbReference type="NCBI Taxonomy" id="1324217"/>
    <lineage>
        <taxon>Bacteria</taxon>
        <taxon>Pseudomonadati</taxon>
        <taxon>Bacteroidota</taxon>
        <taxon>Cytophagia</taxon>
        <taxon>Cytophagales</taxon>
        <taxon>Flammeovirgaceae</taxon>
        <taxon>Imperialibacter</taxon>
    </lineage>
</organism>
<name>A0ABZ0ITP4_9BACT</name>
<accession>A0ABZ0ITP4</accession>
<keyword evidence="3" id="KW-1185">Reference proteome</keyword>
<dbReference type="SUPFAM" id="SSF52206">
    <property type="entry name" value="Hypothetical protein MTH538"/>
    <property type="match status" value="1"/>
</dbReference>
<dbReference type="RefSeq" id="WP_317491041.1">
    <property type="nucleotide sequence ID" value="NZ_CP136051.1"/>
</dbReference>
<gene>
    <name evidence="2" type="ORF">RT717_07075</name>
</gene>
<dbReference type="Pfam" id="PF08937">
    <property type="entry name" value="ThsB_TIR"/>
    <property type="match status" value="1"/>
</dbReference>
<feature type="domain" description="Thoeris protein ThsB TIR-like" evidence="1">
    <location>
        <begin position="8"/>
        <end position="91"/>
    </location>
</feature>
<evidence type="ECO:0000259" key="1">
    <source>
        <dbReference type="Pfam" id="PF08937"/>
    </source>
</evidence>
<sequence length="123" mass="14476">MADKKVVFVAFAIEDKAQRDLLKGQSLNTKSPFEYVDMSVKEPYEEDWRDRVRTRIRRSDGVLVLVSKNSFKSTGQKWEIQCAREEGKKVRGFWAYADDRTDLEGVYTRAWTWDNIKDFIDSL</sequence>
<dbReference type="InterPro" id="IPR036490">
    <property type="entry name" value="ThsB_TIR-like_sf"/>
</dbReference>
<dbReference type="Proteomes" id="UP001302349">
    <property type="component" value="Chromosome"/>
</dbReference>
<proteinExistence type="predicted"/>
<evidence type="ECO:0000313" key="2">
    <source>
        <dbReference type="EMBL" id="WOK08400.1"/>
    </source>
</evidence>
<evidence type="ECO:0000313" key="3">
    <source>
        <dbReference type="Proteomes" id="UP001302349"/>
    </source>
</evidence>
<dbReference type="Gene3D" id="3.40.50.10140">
    <property type="entry name" value="Toll/interleukin-1 receptor homology (TIR) domain"/>
    <property type="match status" value="1"/>
</dbReference>
<reference evidence="2 3" key="1">
    <citation type="journal article" date="2023" name="Microbiol. Resour. Announc.">
        <title>Complete Genome Sequence of Imperialibacter roseus strain P4T.</title>
        <authorList>
            <person name="Tizabi D.R."/>
            <person name="Bachvaroff T."/>
            <person name="Hill R.T."/>
        </authorList>
    </citation>
    <scope>NUCLEOTIDE SEQUENCE [LARGE SCALE GENOMIC DNA]</scope>
    <source>
        <strain evidence="2 3">P4T</strain>
    </source>
</reference>